<dbReference type="EMBL" id="CP147403">
    <property type="protein sequence ID" value="WXB87293.1"/>
    <property type="molecule type" value="Genomic_DNA"/>
</dbReference>
<evidence type="ECO:0000313" key="2">
    <source>
        <dbReference type="Proteomes" id="UP001368328"/>
    </source>
</evidence>
<reference evidence="1 2" key="1">
    <citation type="submission" date="2024-02" db="EMBL/GenBank/DDBJ databases">
        <title>Seven novel Bacillus-like species.</title>
        <authorList>
            <person name="Liu G."/>
        </authorList>
    </citation>
    <scope>NUCLEOTIDE SEQUENCE [LARGE SCALE GENOMIC DNA]</scope>
    <source>
        <strain evidence="1 2">FJAT-53654</strain>
    </source>
</reference>
<organism evidence="1 2">
    <name type="scientific">Metabacillus rhizosphaerae</name>
    <dbReference type="NCBI Taxonomy" id="3117747"/>
    <lineage>
        <taxon>Bacteria</taxon>
        <taxon>Bacillati</taxon>
        <taxon>Bacillota</taxon>
        <taxon>Bacilli</taxon>
        <taxon>Bacillales</taxon>
        <taxon>Bacillaceae</taxon>
        <taxon>Metabacillus</taxon>
    </lineage>
</organism>
<name>A0ABZ2MPJ6_9BACI</name>
<dbReference type="RefSeq" id="WP_338786519.1">
    <property type="nucleotide sequence ID" value="NZ_CP147403.1"/>
</dbReference>
<keyword evidence="2" id="KW-1185">Reference proteome</keyword>
<evidence type="ECO:0000313" key="1">
    <source>
        <dbReference type="EMBL" id="WXB87293.1"/>
    </source>
</evidence>
<gene>
    <name evidence="1" type="ORF">WCV66_18940</name>
</gene>
<proteinExistence type="predicted"/>
<dbReference type="Proteomes" id="UP001368328">
    <property type="component" value="Chromosome"/>
</dbReference>
<sequence>MFGLADKGFGILAMPINNEGHMDGPGELLYFETNKFVHFEEKARMKLSEVTMVDYSCVLDAETLLYRVGWKEENGTTCFCTKRDFIDFDRSQLGEMFSVRHNTLP</sequence>
<protein>
    <submittedName>
        <fullName evidence="1">Uncharacterized protein</fullName>
    </submittedName>
</protein>
<accession>A0ABZ2MPJ6</accession>